<dbReference type="Pfam" id="PF00128">
    <property type="entry name" value="Alpha-amylase"/>
    <property type="match status" value="1"/>
</dbReference>
<comment type="pathway">
    <text evidence="2 9">Glycan biosynthesis; glycogen biosynthesis.</text>
</comment>
<organism evidence="12 13">
    <name type="scientific">Gordonia sputi NBRC 100414</name>
    <dbReference type="NCBI Taxonomy" id="1089453"/>
    <lineage>
        <taxon>Bacteria</taxon>
        <taxon>Bacillati</taxon>
        <taxon>Actinomycetota</taxon>
        <taxon>Actinomycetes</taxon>
        <taxon>Mycobacteriales</taxon>
        <taxon>Gordoniaceae</taxon>
        <taxon>Gordonia</taxon>
    </lineage>
</organism>
<dbReference type="SMART" id="SM00642">
    <property type="entry name" value="Aamy"/>
    <property type="match status" value="1"/>
</dbReference>
<evidence type="ECO:0000313" key="13">
    <source>
        <dbReference type="Proteomes" id="UP000005845"/>
    </source>
</evidence>
<dbReference type="UniPathway" id="UPA00164"/>
<keyword evidence="8 9" id="KW-0119">Carbohydrate metabolism</keyword>
<dbReference type="SUPFAM" id="SSF51011">
    <property type="entry name" value="Glycosyl hydrolase domain"/>
    <property type="match status" value="1"/>
</dbReference>
<dbReference type="Proteomes" id="UP000005845">
    <property type="component" value="Unassembled WGS sequence"/>
</dbReference>
<feature type="active site" description="Nucleophile" evidence="9 10">
    <location>
        <position position="412"/>
    </location>
</feature>
<evidence type="ECO:0000256" key="1">
    <source>
        <dbReference type="ARBA" id="ARBA00000826"/>
    </source>
</evidence>
<accession>H5TUK7</accession>
<evidence type="ECO:0000313" key="12">
    <source>
        <dbReference type="EMBL" id="GAB37165.1"/>
    </source>
</evidence>
<dbReference type="CDD" id="cd02855">
    <property type="entry name" value="E_set_GBE_prok_N"/>
    <property type="match status" value="1"/>
</dbReference>
<comment type="similarity">
    <text evidence="3 9">Belongs to the glycosyl hydrolase 13 family. GlgB subfamily.</text>
</comment>
<comment type="function">
    <text evidence="9">Catalyzes the formation of the alpha-1,6-glucosidic linkages in glycogen by scission of a 1,4-alpha-linked oligosaccharide from growing alpha-1,4-glucan chains and the subsequent attachment of the oligosaccharide to the alpha-1,6 position.</text>
</comment>
<evidence type="ECO:0000256" key="6">
    <source>
        <dbReference type="ARBA" id="ARBA00022679"/>
    </source>
</evidence>
<dbReference type="GO" id="GO:0004553">
    <property type="term" value="F:hydrolase activity, hydrolyzing O-glycosyl compounds"/>
    <property type="evidence" value="ECO:0007669"/>
    <property type="project" value="InterPro"/>
</dbReference>
<dbReference type="GO" id="GO:0005829">
    <property type="term" value="C:cytosol"/>
    <property type="evidence" value="ECO:0007669"/>
    <property type="project" value="TreeGrafter"/>
</dbReference>
<dbReference type="InterPro" id="IPR013780">
    <property type="entry name" value="Glyco_hydro_b"/>
</dbReference>
<evidence type="ECO:0000256" key="10">
    <source>
        <dbReference type="PIRSR" id="PIRSR000463-1"/>
    </source>
</evidence>
<sequence>MTSTQPDPFASDHDLRRLMATTHPDPHSFLGAHDAPGGNTILRTLRPNAISVSAVIGGVDYPMHHQTDDLFVVTVPITDLIDYRYRVVYPDGHGGTTEFVVADGYRFLPSIGELDLHLFSEGRHEELWKVLGAHTVVYTTPDGDVPGTTFSVWAPNAHGVVVIGDFDGWSGRSTPMRSMGPSGVWELFIPDVGEGTLYKFRIHGADGTLHDKADPMARRTEVPPATASVVTHSDFVWSDDDWIDRRIESEPTREPMSVYEVHLGSWRKGLDYRELAEQLGSYVIEKGFTHVEFLPVAEHPFGGSWGYQVTSYYAPTARFGKPDDFRYLVDHLHSLGISVLIDWVPAHFPKDEWALARFDGTPLYENADPMRGEQLDWGTYVFDFGRREVRNFLVANALYWIDEFHVDGLRVDAVASMLYLDYSRPAGGWRPNIYGGRENLEAVQFLQETNATVHKLFPGAVTVAEESTAWPGVTRMTDLGGLGFSLKWNMGWMHDTLGYLGRDQIHRSFHHHEITFSLMYAWSENFVLPLSHDEVVHGKGTLWSRMPGDSWTKAAGVRVFLAYQWSHPGKQLLFMGQEFGQTAEWADNRSLDWYQLQGWEGELHQGISALTTDLNRVYRERPALFTQDTEPQGYEWIDANDTANNVISFLRWGSDGSVVACLFNFSGADRSDYRVGLPRAGTWTEILNTDAAAYSGAGKGNLGAVQADGEGWHGRPVSASVTIPANSAIWLAPA</sequence>
<dbReference type="HAMAP" id="MF_00685">
    <property type="entry name" value="GlgB"/>
    <property type="match status" value="1"/>
</dbReference>
<dbReference type="SUPFAM" id="SSF51445">
    <property type="entry name" value="(Trans)glycosidases"/>
    <property type="match status" value="1"/>
</dbReference>
<evidence type="ECO:0000256" key="7">
    <source>
        <dbReference type="ARBA" id="ARBA00023056"/>
    </source>
</evidence>
<dbReference type="GO" id="GO:0003844">
    <property type="term" value="F:1,4-alpha-glucan branching enzyme activity"/>
    <property type="evidence" value="ECO:0007669"/>
    <property type="project" value="UniProtKB-UniRule"/>
</dbReference>
<evidence type="ECO:0000256" key="2">
    <source>
        <dbReference type="ARBA" id="ARBA00004964"/>
    </source>
</evidence>
<proteinExistence type="inferred from homology"/>
<dbReference type="Gene3D" id="2.60.40.10">
    <property type="entry name" value="Immunoglobulins"/>
    <property type="match status" value="2"/>
</dbReference>
<dbReference type="EC" id="2.4.1.18" evidence="9"/>
<dbReference type="NCBIfam" id="TIGR01515">
    <property type="entry name" value="branching_enzym"/>
    <property type="match status" value="1"/>
</dbReference>
<dbReference type="FunFam" id="3.20.20.80:FF:000003">
    <property type="entry name" value="1,4-alpha-glucan branching enzyme GlgB"/>
    <property type="match status" value="1"/>
</dbReference>
<name>H5TUK7_9ACTN</name>
<evidence type="ECO:0000256" key="8">
    <source>
        <dbReference type="ARBA" id="ARBA00023277"/>
    </source>
</evidence>
<comment type="catalytic activity">
    <reaction evidence="1 9">
        <text>Transfers a segment of a (1-&gt;4)-alpha-D-glucan chain to a primary hydroxy group in a similar glucan chain.</text>
        <dbReference type="EC" id="2.4.1.18"/>
    </reaction>
</comment>
<dbReference type="PANTHER" id="PTHR43651:SF3">
    <property type="entry name" value="1,4-ALPHA-GLUCAN-BRANCHING ENZYME"/>
    <property type="match status" value="1"/>
</dbReference>
<dbReference type="InterPro" id="IPR006407">
    <property type="entry name" value="GlgB"/>
</dbReference>
<dbReference type="InterPro" id="IPR044143">
    <property type="entry name" value="GlgB_N_E_set_prok"/>
</dbReference>
<dbReference type="Gene3D" id="2.60.40.1180">
    <property type="entry name" value="Golgi alpha-mannosidase II"/>
    <property type="match status" value="1"/>
</dbReference>
<dbReference type="InterPro" id="IPR014756">
    <property type="entry name" value="Ig_E-set"/>
</dbReference>
<comment type="subunit">
    <text evidence="9">Monomer.</text>
</comment>
<dbReference type="InterPro" id="IPR006047">
    <property type="entry name" value="GH13_cat_dom"/>
</dbReference>
<gene>
    <name evidence="9 12" type="primary">glgB</name>
    <name evidence="12" type="ORF">GOSPT_003_00030</name>
</gene>
<evidence type="ECO:0000256" key="5">
    <source>
        <dbReference type="ARBA" id="ARBA00022676"/>
    </source>
</evidence>
<evidence type="ECO:0000259" key="11">
    <source>
        <dbReference type="SMART" id="SM00642"/>
    </source>
</evidence>
<dbReference type="NCBIfam" id="NF003811">
    <property type="entry name" value="PRK05402.1"/>
    <property type="match status" value="1"/>
</dbReference>
<keyword evidence="13" id="KW-1185">Reference proteome</keyword>
<protein>
    <recommendedName>
        <fullName evidence="9">1,4-alpha-glucan branching enzyme GlgB</fullName>
        <ecNumber evidence="9">2.4.1.18</ecNumber>
    </recommendedName>
    <alternativeName>
        <fullName evidence="9">1,4-alpha-D-glucan:1,4-alpha-D-glucan 6-glucosyl-transferase</fullName>
    </alternativeName>
    <alternativeName>
        <fullName evidence="9">Alpha-(1-&gt;4)-glucan branching enzyme</fullName>
    </alternativeName>
    <alternativeName>
        <fullName evidence="9">Glycogen branching enzyme</fullName>
        <shortName evidence="9">BE</shortName>
    </alternativeName>
</protein>
<dbReference type="CDD" id="cd11322">
    <property type="entry name" value="AmyAc_Glg_BE"/>
    <property type="match status" value="1"/>
</dbReference>
<keyword evidence="4 9" id="KW-0321">Glycogen metabolism</keyword>
<dbReference type="InterPro" id="IPR004193">
    <property type="entry name" value="Glyco_hydro_13_N"/>
</dbReference>
<keyword evidence="7 9" id="KW-0320">Glycogen biosynthesis</keyword>
<dbReference type="InterPro" id="IPR013783">
    <property type="entry name" value="Ig-like_fold"/>
</dbReference>
<dbReference type="InterPro" id="IPR054169">
    <property type="entry name" value="GlgB_N"/>
</dbReference>
<dbReference type="RefSeq" id="WP_005201714.1">
    <property type="nucleotide sequence ID" value="NZ_BAFC01000003.1"/>
</dbReference>
<dbReference type="GO" id="GO:0005978">
    <property type="term" value="P:glycogen biosynthetic process"/>
    <property type="evidence" value="ECO:0007669"/>
    <property type="project" value="UniProtKB-UniRule"/>
</dbReference>
<keyword evidence="6 9" id="KW-0808">Transferase</keyword>
<dbReference type="PANTHER" id="PTHR43651">
    <property type="entry name" value="1,4-ALPHA-GLUCAN-BRANCHING ENZYME"/>
    <property type="match status" value="1"/>
</dbReference>
<dbReference type="eggNOG" id="COG0296">
    <property type="taxonomic scope" value="Bacteria"/>
</dbReference>
<evidence type="ECO:0000256" key="9">
    <source>
        <dbReference type="HAMAP-Rule" id="MF_00685"/>
    </source>
</evidence>
<evidence type="ECO:0000256" key="4">
    <source>
        <dbReference type="ARBA" id="ARBA00022600"/>
    </source>
</evidence>
<dbReference type="Gene3D" id="3.20.20.80">
    <property type="entry name" value="Glycosidases"/>
    <property type="match status" value="1"/>
</dbReference>
<dbReference type="Pfam" id="PF02922">
    <property type="entry name" value="CBM_48"/>
    <property type="match status" value="1"/>
</dbReference>
<dbReference type="SUPFAM" id="SSF81296">
    <property type="entry name" value="E set domains"/>
    <property type="match status" value="1"/>
</dbReference>
<dbReference type="FunFam" id="2.60.40.10:FF:000169">
    <property type="entry name" value="1,4-alpha-glucan branching enzyme GlgB"/>
    <property type="match status" value="1"/>
</dbReference>
<dbReference type="InterPro" id="IPR006048">
    <property type="entry name" value="A-amylase/branching_C"/>
</dbReference>
<dbReference type="Pfam" id="PF02806">
    <property type="entry name" value="Alpha-amylase_C"/>
    <property type="match status" value="1"/>
</dbReference>
<dbReference type="PIRSF" id="PIRSF000463">
    <property type="entry name" value="GlgB"/>
    <property type="match status" value="1"/>
</dbReference>
<keyword evidence="5 9" id="KW-0328">Glycosyltransferase</keyword>
<feature type="active site" description="Proton donor" evidence="9 10">
    <location>
        <position position="465"/>
    </location>
</feature>
<dbReference type="FunFam" id="2.60.40.1180:FF:000002">
    <property type="entry name" value="1,4-alpha-glucan branching enzyme GlgB"/>
    <property type="match status" value="1"/>
</dbReference>
<dbReference type="EMBL" id="BAFC01000003">
    <property type="protein sequence ID" value="GAB37165.1"/>
    <property type="molecule type" value="Genomic_DNA"/>
</dbReference>
<dbReference type="InterPro" id="IPR017853">
    <property type="entry name" value="GH"/>
</dbReference>
<dbReference type="Pfam" id="PF22019">
    <property type="entry name" value="GlgB_N"/>
    <property type="match status" value="1"/>
</dbReference>
<dbReference type="NCBIfam" id="NF008967">
    <property type="entry name" value="PRK12313.1"/>
    <property type="match status" value="1"/>
</dbReference>
<feature type="domain" description="Glycosyl hydrolase family 13 catalytic" evidence="11">
    <location>
        <begin position="260"/>
        <end position="614"/>
    </location>
</feature>
<reference evidence="12 13" key="1">
    <citation type="submission" date="2012-02" db="EMBL/GenBank/DDBJ databases">
        <title>Whole genome shotgun sequence of Gordonia sputi NBRC 100414.</title>
        <authorList>
            <person name="Yoshida I."/>
            <person name="Hosoyama A."/>
            <person name="Tsuchikane K."/>
            <person name="Katsumata H."/>
            <person name="Yamazaki S."/>
            <person name="Fujita N."/>
        </authorList>
    </citation>
    <scope>NUCLEOTIDE SEQUENCE [LARGE SCALE GENOMIC DNA]</scope>
    <source>
        <strain evidence="12 13">NBRC 100414</strain>
    </source>
</reference>
<comment type="caution">
    <text evidence="12">The sequence shown here is derived from an EMBL/GenBank/DDBJ whole genome shotgun (WGS) entry which is preliminary data.</text>
</comment>
<evidence type="ECO:0000256" key="3">
    <source>
        <dbReference type="ARBA" id="ARBA00009000"/>
    </source>
</evidence>
<dbReference type="InterPro" id="IPR037439">
    <property type="entry name" value="Branching_enzy"/>
</dbReference>
<dbReference type="GO" id="GO:0043169">
    <property type="term" value="F:cation binding"/>
    <property type="evidence" value="ECO:0007669"/>
    <property type="project" value="InterPro"/>
</dbReference>
<dbReference type="AlphaFoldDB" id="H5TUK7"/>